<dbReference type="GO" id="GO:0007169">
    <property type="term" value="P:cell surface receptor protein tyrosine kinase signaling pathway"/>
    <property type="evidence" value="ECO:0007669"/>
    <property type="project" value="TreeGrafter"/>
</dbReference>
<feature type="transmembrane region" description="Helical" evidence="10">
    <location>
        <begin position="401"/>
        <end position="425"/>
    </location>
</feature>
<dbReference type="SMART" id="SM00219">
    <property type="entry name" value="TyrKc"/>
    <property type="match status" value="1"/>
</dbReference>
<dbReference type="FunFam" id="1.10.510.10:FF:000554">
    <property type="entry name" value="Predicted protein"/>
    <property type="match status" value="1"/>
</dbReference>
<evidence type="ECO:0000256" key="9">
    <source>
        <dbReference type="SAM" id="MobiDB-lite"/>
    </source>
</evidence>
<comment type="catalytic activity">
    <reaction evidence="7">
        <text>L-tyrosyl-[protein] + ATP = O-phospho-L-tyrosyl-[protein] + ADP + H(+)</text>
        <dbReference type="Rhea" id="RHEA:10596"/>
        <dbReference type="Rhea" id="RHEA-COMP:10136"/>
        <dbReference type="Rhea" id="RHEA-COMP:20101"/>
        <dbReference type="ChEBI" id="CHEBI:15378"/>
        <dbReference type="ChEBI" id="CHEBI:30616"/>
        <dbReference type="ChEBI" id="CHEBI:46858"/>
        <dbReference type="ChEBI" id="CHEBI:61978"/>
        <dbReference type="ChEBI" id="CHEBI:456216"/>
        <dbReference type="EC" id="2.7.10.1"/>
    </reaction>
</comment>
<dbReference type="PANTHER" id="PTHR24416">
    <property type="entry name" value="TYROSINE-PROTEIN KINASE RECEPTOR"/>
    <property type="match status" value="1"/>
</dbReference>
<dbReference type="CDD" id="cd00192">
    <property type="entry name" value="PTKc"/>
    <property type="match status" value="1"/>
</dbReference>
<protein>
    <submittedName>
        <fullName evidence="13">Muscle, skeletal receptor tyrosine protein kinase</fullName>
    </submittedName>
</protein>
<proteinExistence type="predicted"/>
<dbReference type="SUPFAM" id="SSF56112">
    <property type="entry name" value="Protein kinase-like (PK-like)"/>
    <property type="match status" value="1"/>
</dbReference>
<keyword evidence="4 13" id="KW-0418">Kinase</keyword>
<dbReference type="InterPro" id="IPR000719">
    <property type="entry name" value="Prot_kinase_dom"/>
</dbReference>
<feature type="domain" description="Protein kinase" evidence="12">
    <location>
        <begin position="476"/>
        <end position="752"/>
    </location>
</feature>
<dbReference type="GO" id="GO:0043235">
    <property type="term" value="C:receptor complex"/>
    <property type="evidence" value="ECO:0007669"/>
    <property type="project" value="TreeGrafter"/>
</dbReference>
<dbReference type="GO" id="GO:0004714">
    <property type="term" value="F:transmembrane receptor protein tyrosine kinase activity"/>
    <property type="evidence" value="ECO:0007669"/>
    <property type="project" value="UniProtKB-EC"/>
</dbReference>
<feature type="binding site" evidence="8">
    <location>
        <position position="511"/>
    </location>
    <ligand>
        <name>ATP</name>
        <dbReference type="ChEBI" id="CHEBI:30616"/>
    </ligand>
</feature>
<evidence type="ECO:0000256" key="3">
    <source>
        <dbReference type="ARBA" id="ARBA00022741"/>
    </source>
</evidence>
<evidence type="ECO:0000313" key="13">
    <source>
        <dbReference type="EMBL" id="CAI8028378.1"/>
    </source>
</evidence>
<dbReference type="PRINTS" id="PR00109">
    <property type="entry name" value="TYRKINASE"/>
</dbReference>
<gene>
    <name evidence="13" type="ORF">GBAR_LOCUS16192</name>
</gene>
<keyword evidence="10" id="KW-0812">Transmembrane</keyword>
<keyword evidence="3 8" id="KW-0547">Nucleotide-binding</keyword>
<accession>A0AA35SE84</accession>
<dbReference type="GO" id="GO:0005886">
    <property type="term" value="C:plasma membrane"/>
    <property type="evidence" value="ECO:0007669"/>
    <property type="project" value="TreeGrafter"/>
</dbReference>
<dbReference type="EMBL" id="CASHTH010002329">
    <property type="protein sequence ID" value="CAI8028378.1"/>
    <property type="molecule type" value="Genomic_DNA"/>
</dbReference>
<feature type="chain" id="PRO_5041291930" evidence="11">
    <location>
        <begin position="25"/>
        <end position="906"/>
    </location>
</feature>
<sequence>MSDQAARRSIITALFITLLPMVFGEPCPSLAAQAAGDQAPLDLNHFSAYVIVNTSDSQASGSGSGLDNSPVELIRAGEVSAVFSSASSATEIDSLHFSTSITPLPILLQLNSTAPEPVYYLFNTWSLNTAIASAGCPARKAGQLGPGDEFMNKVNVSCVGEGEVVIQGCLTLGTAPFDALIGTYKTLEFYFLHRCEGFTDSTCEGVRARGSVVPGELCLTLNQSQQLVTNPVGSWGVLLNPLRPNREDPLRGYCVIDEAVEGGLATFAADPALRPLFPVAEIFPALEMYVGIVSGAKGLAFSILFTSTNTSILDPPYILPITAGVPVERETIIYLNLPCVGPGFVEVQAVMNMSTILNETLYFQSYLSSIFKNCTPATTNSTTPVSRPPDRRSTNTIRVRLLAGLLPGLLFLLITLTAVLVMILLTRRIIRRKTVTLQRLDSMDNLSSNNAYTLKTVKSPYDCLKELGMEYNYPSLEVVSELGEGAFGRVFKATAPGLERHGFVPAFVAVKTLKDASSMSEEFCKEVKAVARFNHPTIVRLLAICSTTAQKCMIFEYMDLGSLDNLLRKSDPENAETEVNDKREDGIFITPSEFLNFSLQVARGMAYLAELKYIHRDIASRNCLVNTHMVVKIGDFGLSRDLSSMDYYRVGGTQACLPVRWMPPEALLFGKFTTQSDVWSFGVLMWEIFTFGRRPYTGLSNYEVIDAVKASRILECPKLCPASVYDIMKICWTRSPLKRPNMDVVVARLERLVPAEAQGERGEGRQGPDGCVVYINLEYGAQVDTDELEESARMEKELSTQITSGEGPAKTGEEDANTVSVKARSESCASENSASSEVRDIGEVHTRDVEVITEPRSDAGGNLESVGNNATMPKDCISNAQNSRKPDNIKDDNDDEITQIIGDTHT</sequence>
<evidence type="ECO:0000256" key="1">
    <source>
        <dbReference type="ARBA" id="ARBA00004167"/>
    </source>
</evidence>
<dbReference type="PROSITE" id="PS50011">
    <property type="entry name" value="PROTEIN_KINASE_DOM"/>
    <property type="match status" value="1"/>
</dbReference>
<organism evidence="13 14">
    <name type="scientific">Geodia barretti</name>
    <name type="common">Barrett's horny sponge</name>
    <dbReference type="NCBI Taxonomy" id="519541"/>
    <lineage>
        <taxon>Eukaryota</taxon>
        <taxon>Metazoa</taxon>
        <taxon>Porifera</taxon>
        <taxon>Demospongiae</taxon>
        <taxon>Heteroscleromorpha</taxon>
        <taxon>Tetractinellida</taxon>
        <taxon>Astrophorina</taxon>
        <taxon>Geodiidae</taxon>
        <taxon>Geodia</taxon>
    </lineage>
</organism>
<evidence type="ECO:0000259" key="12">
    <source>
        <dbReference type="PROSITE" id="PS50011"/>
    </source>
</evidence>
<feature type="region of interest" description="Disordered" evidence="9">
    <location>
        <begin position="787"/>
        <end position="838"/>
    </location>
</feature>
<keyword evidence="14" id="KW-1185">Reference proteome</keyword>
<dbReference type="InterPro" id="IPR008266">
    <property type="entry name" value="Tyr_kinase_AS"/>
</dbReference>
<keyword evidence="5 8" id="KW-0067">ATP-binding</keyword>
<dbReference type="AlphaFoldDB" id="A0AA35SE84"/>
<keyword evidence="10" id="KW-1133">Transmembrane helix</keyword>
<dbReference type="Pfam" id="PF07714">
    <property type="entry name" value="PK_Tyr_Ser-Thr"/>
    <property type="match status" value="1"/>
</dbReference>
<dbReference type="PROSITE" id="PS00109">
    <property type="entry name" value="PROTEIN_KINASE_TYR"/>
    <property type="match status" value="1"/>
</dbReference>
<dbReference type="InterPro" id="IPR001245">
    <property type="entry name" value="Ser-Thr/Tyr_kinase_cat_dom"/>
</dbReference>
<comment type="subcellular location">
    <subcellularLocation>
        <location evidence="1">Membrane</location>
        <topology evidence="1">Single-pass membrane protein</topology>
    </subcellularLocation>
</comment>
<reference evidence="13" key="1">
    <citation type="submission" date="2023-03" db="EMBL/GenBank/DDBJ databases">
        <authorList>
            <person name="Steffen K."/>
            <person name="Cardenas P."/>
        </authorList>
    </citation>
    <scope>NUCLEOTIDE SEQUENCE</scope>
</reference>
<feature type="region of interest" description="Disordered" evidence="9">
    <location>
        <begin position="855"/>
        <end position="906"/>
    </location>
</feature>
<keyword evidence="10" id="KW-0472">Membrane</keyword>
<comment type="caution">
    <text evidence="13">The sequence shown here is derived from an EMBL/GenBank/DDBJ whole genome shotgun (WGS) entry which is preliminary data.</text>
</comment>
<evidence type="ECO:0000256" key="5">
    <source>
        <dbReference type="ARBA" id="ARBA00022840"/>
    </source>
</evidence>
<dbReference type="GO" id="GO:0005524">
    <property type="term" value="F:ATP binding"/>
    <property type="evidence" value="ECO:0007669"/>
    <property type="project" value="UniProtKB-UniRule"/>
</dbReference>
<dbReference type="PROSITE" id="PS00107">
    <property type="entry name" value="PROTEIN_KINASE_ATP"/>
    <property type="match status" value="1"/>
</dbReference>
<dbReference type="PANTHER" id="PTHR24416:SF611">
    <property type="entry name" value="TYROSINE-PROTEIN KINASE TRANSMEMBRANE RECEPTOR ROR"/>
    <property type="match status" value="1"/>
</dbReference>
<dbReference type="InterPro" id="IPR017441">
    <property type="entry name" value="Protein_kinase_ATP_BS"/>
</dbReference>
<dbReference type="Proteomes" id="UP001174909">
    <property type="component" value="Unassembled WGS sequence"/>
</dbReference>
<name>A0AA35SE84_GEOBA</name>
<keyword evidence="13" id="KW-0675">Receptor</keyword>
<dbReference type="InterPro" id="IPR050122">
    <property type="entry name" value="RTK"/>
</dbReference>
<evidence type="ECO:0000313" key="14">
    <source>
        <dbReference type="Proteomes" id="UP001174909"/>
    </source>
</evidence>
<evidence type="ECO:0000256" key="11">
    <source>
        <dbReference type="SAM" id="SignalP"/>
    </source>
</evidence>
<evidence type="ECO:0000256" key="2">
    <source>
        <dbReference type="ARBA" id="ARBA00022679"/>
    </source>
</evidence>
<evidence type="ECO:0000256" key="8">
    <source>
        <dbReference type="PROSITE-ProRule" id="PRU10141"/>
    </source>
</evidence>
<feature type="compositionally biased region" description="Low complexity" evidence="9">
    <location>
        <begin position="826"/>
        <end position="836"/>
    </location>
</feature>
<evidence type="ECO:0000256" key="4">
    <source>
        <dbReference type="ARBA" id="ARBA00022777"/>
    </source>
</evidence>
<keyword evidence="2" id="KW-0808">Transferase</keyword>
<feature type="signal peptide" evidence="11">
    <location>
        <begin position="1"/>
        <end position="24"/>
    </location>
</feature>
<evidence type="ECO:0000256" key="10">
    <source>
        <dbReference type="SAM" id="Phobius"/>
    </source>
</evidence>
<keyword evidence="6" id="KW-0829">Tyrosine-protein kinase</keyword>
<evidence type="ECO:0000256" key="7">
    <source>
        <dbReference type="ARBA" id="ARBA00051243"/>
    </source>
</evidence>
<dbReference type="InterPro" id="IPR020635">
    <property type="entry name" value="Tyr_kinase_cat_dom"/>
</dbReference>
<dbReference type="InterPro" id="IPR011009">
    <property type="entry name" value="Kinase-like_dom_sf"/>
</dbReference>
<dbReference type="Gene3D" id="1.10.510.10">
    <property type="entry name" value="Transferase(Phosphotransferase) domain 1"/>
    <property type="match status" value="1"/>
</dbReference>
<evidence type="ECO:0000256" key="6">
    <source>
        <dbReference type="ARBA" id="ARBA00023137"/>
    </source>
</evidence>
<keyword evidence="11" id="KW-0732">Signal</keyword>